<keyword evidence="3" id="KW-1185">Reference proteome</keyword>
<feature type="region of interest" description="Disordered" evidence="1">
    <location>
        <begin position="1"/>
        <end position="70"/>
    </location>
</feature>
<evidence type="ECO:0000313" key="3">
    <source>
        <dbReference type="Proteomes" id="UP001295444"/>
    </source>
</evidence>
<feature type="region of interest" description="Disordered" evidence="1">
    <location>
        <begin position="104"/>
        <end position="130"/>
    </location>
</feature>
<evidence type="ECO:0000256" key="1">
    <source>
        <dbReference type="SAM" id="MobiDB-lite"/>
    </source>
</evidence>
<reference evidence="2" key="1">
    <citation type="submission" date="2022-03" db="EMBL/GenBank/DDBJ databases">
        <authorList>
            <person name="Alioto T."/>
            <person name="Alioto T."/>
            <person name="Gomez Garrido J."/>
        </authorList>
    </citation>
    <scope>NUCLEOTIDE SEQUENCE</scope>
</reference>
<organism evidence="2 3">
    <name type="scientific">Pelobates cultripes</name>
    <name type="common">Western spadefoot toad</name>
    <dbReference type="NCBI Taxonomy" id="61616"/>
    <lineage>
        <taxon>Eukaryota</taxon>
        <taxon>Metazoa</taxon>
        <taxon>Chordata</taxon>
        <taxon>Craniata</taxon>
        <taxon>Vertebrata</taxon>
        <taxon>Euteleostomi</taxon>
        <taxon>Amphibia</taxon>
        <taxon>Batrachia</taxon>
        <taxon>Anura</taxon>
        <taxon>Pelobatoidea</taxon>
        <taxon>Pelobatidae</taxon>
        <taxon>Pelobates</taxon>
    </lineage>
</organism>
<protein>
    <submittedName>
        <fullName evidence="2">Uncharacterized protein</fullName>
    </submittedName>
</protein>
<dbReference type="AlphaFoldDB" id="A0AAD1R2K3"/>
<dbReference type="Proteomes" id="UP001295444">
    <property type="component" value="Chromosome 01"/>
</dbReference>
<gene>
    <name evidence="2" type="ORF">PECUL_23A027009</name>
</gene>
<name>A0AAD1R2K3_PELCU</name>
<accession>A0AAD1R2K3</accession>
<sequence>MVVRRGLQMMEPGRGGRSPRPHAEGTDPLMPCSLPKTGGGYPGQILRGNPPAKTPKVEPSRQREDAKPGKMAATTCAQTMERPDLMAQFDDLFDKFWRTLASREQTTNTSKPATHLPTAIPKTSQHGRTPLWAHRAHTWCRKQPRRRAGKPTRLTIPTAVLRHNQHPATTNLPARHDRESLQHLHLTPGAQIRSKSSRV</sequence>
<feature type="compositionally biased region" description="Basic and acidic residues" evidence="1">
    <location>
        <begin position="55"/>
        <end position="68"/>
    </location>
</feature>
<evidence type="ECO:0000313" key="2">
    <source>
        <dbReference type="EMBL" id="CAH2221268.1"/>
    </source>
</evidence>
<proteinExistence type="predicted"/>
<dbReference type="EMBL" id="OW240912">
    <property type="protein sequence ID" value="CAH2221268.1"/>
    <property type="molecule type" value="Genomic_DNA"/>
</dbReference>